<name>A0A160VVJ5_9EURY</name>
<dbReference type="Pfam" id="PF00005">
    <property type="entry name" value="ABC_tran"/>
    <property type="match status" value="1"/>
</dbReference>
<evidence type="ECO:0000313" key="9">
    <source>
        <dbReference type="Proteomes" id="UP000250189"/>
    </source>
</evidence>
<proteinExistence type="inferred from homology"/>
<dbReference type="Gene3D" id="3.40.50.300">
    <property type="entry name" value="P-loop containing nucleotide triphosphate hydrolases"/>
    <property type="match status" value="1"/>
</dbReference>
<evidence type="ECO:0000313" key="6">
    <source>
        <dbReference type="EMBL" id="ASJ17181.1"/>
    </source>
</evidence>
<evidence type="ECO:0000259" key="5">
    <source>
        <dbReference type="Pfam" id="PF00005"/>
    </source>
</evidence>
<reference evidence="8" key="1">
    <citation type="submission" date="2016-01" db="EMBL/GenBank/DDBJ databases">
        <authorList>
            <person name="Vorgias C.E."/>
        </authorList>
    </citation>
    <scope>NUCLEOTIDE SEQUENCE [LARGE SCALE GENOMIC DNA]</scope>
</reference>
<keyword evidence="9" id="KW-1185">Reference proteome</keyword>
<evidence type="ECO:0000256" key="1">
    <source>
        <dbReference type="ARBA" id="ARBA00005417"/>
    </source>
</evidence>
<organism evidence="7 8">
    <name type="scientific">Thermococcus chitonophagus</name>
    <dbReference type="NCBI Taxonomy" id="54262"/>
    <lineage>
        <taxon>Archaea</taxon>
        <taxon>Methanobacteriati</taxon>
        <taxon>Methanobacteriota</taxon>
        <taxon>Thermococci</taxon>
        <taxon>Thermococcales</taxon>
        <taxon>Thermococcaceae</taxon>
        <taxon>Thermococcus</taxon>
    </lineage>
</organism>
<keyword evidence="4 7" id="KW-0067">ATP-binding</keyword>
<dbReference type="STRING" id="54262.CHITON_1012"/>
<dbReference type="GO" id="GO:0016887">
    <property type="term" value="F:ATP hydrolysis activity"/>
    <property type="evidence" value="ECO:0007669"/>
    <property type="project" value="InterPro"/>
</dbReference>
<dbReference type="SUPFAM" id="SSF52540">
    <property type="entry name" value="P-loop containing nucleoside triphosphate hydrolases"/>
    <property type="match status" value="1"/>
</dbReference>
<dbReference type="Proteomes" id="UP000250189">
    <property type="component" value="Chromosome"/>
</dbReference>
<keyword evidence="2" id="KW-0813">Transport</keyword>
<dbReference type="EMBL" id="LN999010">
    <property type="protein sequence ID" value="CUX77791.1"/>
    <property type="molecule type" value="Genomic_DNA"/>
</dbReference>
<evidence type="ECO:0000256" key="3">
    <source>
        <dbReference type="ARBA" id="ARBA00022741"/>
    </source>
</evidence>
<feature type="domain" description="ABC transporter" evidence="5">
    <location>
        <begin position="13"/>
        <end position="45"/>
    </location>
</feature>
<dbReference type="InterPro" id="IPR050763">
    <property type="entry name" value="ABC_transporter_ATP-binding"/>
</dbReference>
<sequence length="182" mass="20252">MELLGLEYASEFYGYQLSGGMAKAVLLGMALIQRPQVLVLDEPTSMIDVATKFRIWNVIENSLSRGVLIASHDINEVKRLCNRIYVIVRGRIVASGTPAEISRLFKMPTEIRFVPTTQEINGLLSGIEYWKSGNMYEVAFKELSEALSFVQKLVEGVGVEFLELSSPSFEKVIMKLVGGGQE</sequence>
<evidence type="ECO:0000256" key="2">
    <source>
        <dbReference type="ARBA" id="ARBA00022448"/>
    </source>
</evidence>
<accession>A0A160VVJ5</accession>
<reference evidence="6 9" key="3">
    <citation type="submission" date="2016-04" db="EMBL/GenBank/DDBJ databases">
        <title>Complete genome sequence of Thermococcus chitonophagus type strain GC74.</title>
        <authorList>
            <person name="Oger P.M."/>
        </authorList>
    </citation>
    <scope>NUCLEOTIDE SEQUENCE [LARGE SCALE GENOMIC DNA]</scope>
    <source>
        <strain evidence="6 9">GC74</strain>
    </source>
</reference>
<dbReference type="PANTHER" id="PTHR42711:SF5">
    <property type="entry name" value="ABC TRANSPORTER ATP-BINDING PROTEIN NATA"/>
    <property type="match status" value="1"/>
</dbReference>
<dbReference type="InterPro" id="IPR027417">
    <property type="entry name" value="P-loop_NTPase"/>
</dbReference>
<dbReference type="AlphaFoldDB" id="A0A160VVJ5"/>
<comment type="similarity">
    <text evidence="1">Belongs to the ABC transporter superfamily.</text>
</comment>
<dbReference type="OrthoDB" id="97750at2157"/>
<dbReference type="KEGG" id="tch:CHITON_1012"/>
<dbReference type="PANTHER" id="PTHR42711">
    <property type="entry name" value="ABC TRANSPORTER ATP-BINDING PROTEIN"/>
    <property type="match status" value="1"/>
</dbReference>
<evidence type="ECO:0000256" key="4">
    <source>
        <dbReference type="ARBA" id="ARBA00022840"/>
    </source>
</evidence>
<dbReference type="GO" id="GO:0005524">
    <property type="term" value="F:ATP binding"/>
    <property type="evidence" value="ECO:0007669"/>
    <property type="project" value="UniProtKB-KW"/>
</dbReference>
<evidence type="ECO:0000313" key="8">
    <source>
        <dbReference type="Proteomes" id="UP000093069"/>
    </source>
</evidence>
<keyword evidence="3" id="KW-0547">Nucleotide-binding</keyword>
<dbReference type="EMBL" id="CP015193">
    <property type="protein sequence ID" value="ASJ17181.1"/>
    <property type="molecule type" value="Genomic_DNA"/>
</dbReference>
<protein>
    <submittedName>
        <fullName evidence="7">Putative ABC transport ATP-binding subunit</fullName>
    </submittedName>
</protein>
<reference evidence="7" key="2">
    <citation type="submission" date="2016-01" db="EMBL/GenBank/DDBJ databases">
        <authorList>
            <person name="Oliw E.H."/>
        </authorList>
    </citation>
    <scope>NUCLEOTIDE SEQUENCE</scope>
    <source>
        <strain evidence="7">1</strain>
    </source>
</reference>
<dbReference type="InterPro" id="IPR003439">
    <property type="entry name" value="ABC_transporter-like_ATP-bd"/>
</dbReference>
<gene>
    <name evidence="6" type="ORF">A3L04_08925</name>
    <name evidence="7" type="ORF">CHITON_1012</name>
</gene>
<evidence type="ECO:0000313" key="7">
    <source>
        <dbReference type="EMBL" id="CUX77791.1"/>
    </source>
</evidence>
<dbReference type="Proteomes" id="UP000093069">
    <property type="component" value="Chromosome I"/>
</dbReference>